<name>A0A6A6CR55_ZASCE</name>
<evidence type="ECO:0000256" key="1">
    <source>
        <dbReference type="SAM" id="MobiDB-lite"/>
    </source>
</evidence>
<dbReference type="PANTHER" id="PTHR47336:SF2">
    <property type="entry name" value="TRANSCRIPTION FACTOR HMS1-RELATED"/>
    <property type="match status" value="1"/>
</dbReference>
<dbReference type="Proteomes" id="UP000799537">
    <property type="component" value="Unassembled WGS sequence"/>
</dbReference>
<dbReference type="GO" id="GO:0046983">
    <property type="term" value="F:protein dimerization activity"/>
    <property type="evidence" value="ECO:0007669"/>
    <property type="project" value="InterPro"/>
</dbReference>
<organism evidence="3 4">
    <name type="scientific">Zasmidium cellare ATCC 36951</name>
    <dbReference type="NCBI Taxonomy" id="1080233"/>
    <lineage>
        <taxon>Eukaryota</taxon>
        <taxon>Fungi</taxon>
        <taxon>Dikarya</taxon>
        <taxon>Ascomycota</taxon>
        <taxon>Pezizomycotina</taxon>
        <taxon>Dothideomycetes</taxon>
        <taxon>Dothideomycetidae</taxon>
        <taxon>Mycosphaerellales</taxon>
        <taxon>Mycosphaerellaceae</taxon>
        <taxon>Zasmidium</taxon>
    </lineage>
</organism>
<dbReference type="PROSITE" id="PS50888">
    <property type="entry name" value="BHLH"/>
    <property type="match status" value="1"/>
</dbReference>
<dbReference type="SMART" id="SM00353">
    <property type="entry name" value="HLH"/>
    <property type="match status" value="1"/>
</dbReference>
<proteinExistence type="predicted"/>
<dbReference type="AlphaFoldDB" id="A0A6A6CR55"/>
<dbReference type="GeneID" id="54558646"/>
<keyword evidence="4" id="KW-1185">Reference proteome</keyword>
<dbReference type="SUPFAM" id="SSF47459">
    <property type="entry name" value="HLH, helix-loop-helix DNA-binding domain"/>
    <property type="match status" value="1"/>
</dbReference>
<dbReference type="OrthoDB" id="2133190at2759"/>
<dbReference type="InterPro" id="IPR036638">
    <property type="entry name" value="HLH_DNA-bd_sf"/>
</dbReference>
<dbReference type="RefSeq" id="XP_033670062.1">
    <property type="nucleotide sequence ID" value="XM_033805374.1"/>
</dbReference>
<dbReference type="EMBL" id="ML993588">
    <property type="protein sequence ID" value="KAF2169173.1"/>
    <property type="molecule type" value="Genomic_DNA"/>
</dbReference>
<evidence type="ECO:0000313" key="4">
    <source>
        <dbReference type="Proteomes" id="UP000799537"/>
    </source>
</evidence>
<feature type="region of interest" description="Disordered" evidence="1">
    <location>
        <begin position="155"/>
        <end position="199"/>
    </location>
</feature>
<protein>
    <recommendedName>
        <fullName evidence="2">BHLH domain-containing protein</fullName>
    </recommendedName>
</protein>
<dbReference type="InterPro" id="IPR011598">
    <property type="entry name" value="bHLH_dom"/>
</dbReference>
<accession>A0A6A6CR55</accession>
<dbReference type="InterPro" id="IPR052099">
    <property type="entry name" value="Regulatory_TF_Diverse"/>
</dbReference>
<sequence length="268" mass="29936">MSVVQDHDVDWDSFVNHDLVEPHTWHLADDPWHLADDPWHYELTTLASSPTEYSDEHVTSSARSDDGLGIQLLGDSLSYEELGKFWLETSNDQNHNIQADQHQQNTISAGSQPPVVLEVEDELTGTGIVHHHSLPRHTIEAAIIPVTESGQTLLASSIPKPVPPVTTQESKSKHGRGGKRKRREKPPQSPHDIEKRYRSNLNDKIAELKVLVPTLRAKMEGVPEGEEFLLAGLKPARTLKKSVVLAKTIEYIKHLEDCNDALATQVTF</sequence>
<evidence type="ECO:0000313" key="3">
    <source>
        <dbReference type="EMBL" id="KAF2169173.1"/>
    </source>
</evidence>
<reference evidence="3" key="1">
    <citation type="journal article" date="2020" name="Stud. Mycol.">
        <title>101 Dothideomycetes genomes: a test case for predicting lifestyles and emergence of pathogens.</title>
        <authorList>
            <person name="Haridas S."/>
            <person name="Albert R."/>
            <person name="Binder M."/>
            <person name="Bloem J."/>
            <person name="Labutti K."/>
            <person name="Salamov A."/>
            <person name="Andreopoulos B."/>
            <person name="Baker S."/>
            <person name="Barry K."/>
            <person name="Bills G."/>
            <person name="Bluhm B."/>
            <person name="Cannon C."/>
            <person name="Castanera R."/>
            <person name="Culley D."/>
            <person name="Daum C."/>
            <person name="Ezra D."/>
            <person name="Gonzalez J."/>
            <person name="Henrissat B."/>
            <person name="Kuo A."/>
            <person name="Liang C."/>
            <person name="Lipzen A."/>
            <person name="Lutzoni F."/>
            <person name="Magnuson J."/>
            <person name="Mondo S."/>
            <person name="Nolan M."/>
            <person name="Ohm R."/>
            <person name="Pangilinan J."/>
            <person name="Park H.-J."/>
            <person name="Ramirez L."/>
            <person name="Alfaro M."/>
            <person name="Sun H."/>
            <person name="Tritt A."/>
            <person name="Yoshinaga Y."/>
            <person name="Zwiers L.-H."/>
            <person name="Turgeon B."/>
            <person name="Goodwin S."/>
            <person name="Spatafora J."/>
            <person name="Crous P."/>
            <person name="Grigoriev I."/>
        </authorList>
    </citation>
    <scope>NUCLEOTIDE SEQUENCE</scope>
    <source>
        <strain evidence="3">ATCC 36951</strain>
    </source>
</reference>
<dbReference type="PANTHER" id="PTHR47336">
    <property type="entry name" value="TRANSCRIPTION FACTOR HMS1-RELATED"/>
    <property type="match status" value="1"/>
</dbReference>
<feature type="compositionally biased region" description="Basic residues" evidence="1">
    <location>
        <begin position="173"/>
        <end position="184"/>
    </location>
</feature>
<evidence type="ECO:0000259" key="2">
    <source>
        <dbReference type="PROSITE" id="PS50888"/>
    </source>
</evidence>
<dbReference type="Pfam" id="PF00010">
    <property type="entry name" value="HLH"/>
    <property type="match status" value="1"/>
</dbReference>
<feature type="domain" description="BHLH" evidence="2">
    <location>
        <begin position="185"/>
        <end position="255"/>
    </location>
</feature>
<gene>
    <name evidence="3" type="ORF">M409DRAFT_20397</name>
</gene>
<dbReference type="Gene3D" id="4.10.280.10">
    <property type="entry name" value="Helix-loop-helix DNA-binding domain"/>
    <property type="match status" value="1"/>
</dbReference>